<reference evidence="2" key="1">
    <citation type="submission" date="2023-01" db="EMBL/GenBank/DDBJ databases">
        <authorList>
            <person name="Van Ghelder C."/>
            <person name="Rancurel C."/>
        </authorList>
    </citation>
    <scope>NUCLEOTIDE SEQUENCE</scope>
    <source>
        <strain evidence="2">CNCM I-4278</strain>
    </source>
</reference>
<comment type="caution">
    <text evidence="2">The sequence shown here is derived from an EMBL/GenBank/DDBJ whole genome shotgun (WGS) entry which is preliminary data.</text>
</comment>
<keyword evidence="3" id="KW-1185">Reference proteome</keyword>
<keyword evidence="1" id="KW-0812">Transmembrane</keyword>
<protein>
    <submittedName>
        <fullName evidence="2">Uncharacterized protein</fullName>
    </submittedName>
</protein>
<sequence>MNTMMNWFVPRNRRTKIWLPGWSMPLTIWVQLLTGRPWTASLLQHHLNEIGMLLGFQVSAVSGVVVVIQSGERCYWQVTSV</sequence>
<feature type="transmembrane region" description="Helical" evidence="1">
    <location>
        <begin position="50"/>
        <end position="68"/>
    </location>
</feature>
<dbReference type="AlphaFoldDB" id="A0A9W4UG87"/>
<name>A0A9W4UG87_9PLEO</name>
<dbReference type="EMBL" id="CAOQHR010000004">
    <property type="protein sequence ID" value="CAI6334142.1"/>
    <property type="molecule type" value="Genomic_DNA"/>
</dbReference>
<gene>
    <name evidence="2" type="ORF">PDIGIT_LOCUS7196</name>
</gene>
<keyword evidence="1" id="KW-0472">Membrane</keyword>
<accession>A0A9W4UG87</accession>
<evidence type="ECO:0000313" key="2">
    <source>
        <dbReference type="EMBL" id="CAI6334142.1"/>
    </source>
</evidence>
<evidence type="ECO:0000313" key="3">
    <source>
        <dbReference type="Proteomes" id="UP001152607"/>
    </source>
</evidence>
<proteinExistence type="predicted"/>
<organism evidence="2 3">
    <name type="scientific">Periconia digitata</name>
    <dbReference type="NCBI Taxonomy" id="1303443"/>
    <lineage>
        <taxon>Eukaryota</taxon>
        <taxon>Fungi</taxon>
        <taxon>Dikarya</taxon>
        <taxon>Ascomycota</taxon>
        <taxon>Pezizomycotina</taxon>
        <taxon>Dothideomycetes</taxon>
        <taxon>Pleosporomycetidae</taxon>
        <taxon>Pleosporales</taxon>
        <taxon>Massarineae</taxon>
        <taxon>Periconiaceae</taxon>
        <taxon>Periconia</taxon>
    </lineage>
</organism>
<keyword evidence="1" id="KW-1133">Transmembrane helix</keyword>
<evidence type="ECO:0000256" key="1">
    <source>
        <dbReference type="SAM" id="Phobius"/>
    </source>
</evidence>
<dbReference type="Proteomes" id="UP001152607">
    <property type="component" value="Unassembled WGS sequence"/>
</dbReference>
<feature type="transmembrane region" description="Helical" evidence="1">
    <location>
        <begin position="21"/>
        <end position="38"/>
    </location>
</feature>